<feature type="coiled-coil region" evidence="1">
    <location>
        <begin position="48"/>
        <end position="75"/>
    </location>
</feature>
<evidence type="ECO:0000256" key="1">
    <source>
        <dbReference type="SAM" id="Coils"/>
    </source>
</evidence>
<evidence type="ECO:0000313" key="3">
    <source>
        <dbReference type="Proteomes" id="UP000006766"/>
    </source>
</evidence>
<dbReference type="EMBL" id="AMOV01000001">
    <property type="protein sequence ID" value="EKE92914.1"/>
    <property type="molecule type" value="Genomic_DNA"/>
</dbReference>
<proteinExistence type="predicted"/>
<accession>K2LDY4</accession>
<organism evidence="2 3">
    <name type="scientific">Helicobacter pylori R038b</name>
    <dbReference type="NCBI Taxonomy" id="1145115"/>
    <lineage>
        <taxon>Bacteria</taxon>
        <taxon>Pseudomonadati</taxon>
        <taxon>Campylobacterota</taxon>
        <taxon>Epsilonproteobacteria</taxon>
        <taxon>Campylobacterales</taxon>
        <taxon>Helicobacteraceae</taxon>
        <taxon>Helicobacter</taxon>
    </lineage>
</organism>
<dbReference type="PATRIC" id="fig|1145115.3.peg.130"/>
<gene>
    <name evidence="2" type="ORF">OUM_0136</name>
</gene>
<name>K2LDY4_HELPX</name>
<dbReference type="AlphaFoldDB" id="K2LDY4"/>
<protein>
    <submittedName>
        <fullName evidence="2">Uncharacterized protein</fullName>
    </submittedName>
</protein>
<reference evidence="2 3" key="1">
    <citation type="journal article" date="2013" name="Pathog. Dis.">
        <title>Genome sequences of 65 Helicobacter pylori strains isolated from asymptomatic individuals and patients with gastric cancer, peptic ulcer disease, or gastritis.</title>
        <authorList>
            <person name="Blanchard T.G."/>
            <person name="Czinn S.J."/>
            <person name="Correa P."/>
            <person name="Nakazawa T."/>
            <person name="Keelan M."/>
            <person name="Morningstar L."/>
            <person name="Santana-Cruz I."/>
            <person name="Maroo A."/>
            <person name="McCracken C."/>
            <person name="Shefchek K."/>
            <person name="Daugherty S."/>
            <person name="Song Y."/>
            <person name="Fraser C.M."/>
            <person name="Fricke W.F."/>
        </authorList>
    </citation>
    <scope>NUCLEOTIDE SEQUENCE [LARGE SCALE GENOMIC DNA]</scope>
    <source>
        <strain evidence="2 3">R038b</strain>
    </source>
</reference>
<dbReference type="Proteomes" id="UP000006766">
    <property type="component" value="Unassembled WGS sequence"/>
</dbReference>
<sequence length="93" mass="10690">MAEWKTDTEEVKKVVEKCRDFKRSLQEERCLGFIKDLDSYALKIIVECRKIEMQLEKAIGELKKAKSNEDDAKVALKVLQGLLSSRAFGLLLE</sequence>
<comment type="caution">
    <text evidence="2">The sequence shown here is derived from an EMBL/GenBank/DDBJ whole genome shotgun (WGS) entry which is preliminary data.</text>
</comment>
<keyword evidence="1" id="KW-0175">Coiled coil</keyword>
<evidence type="ECO:0000313" key="2">
    <source>
        <dbReference type="EMBL" id="EKE92914.1"/>
    </source>
</evidence>